<evidence type="ECO:0000313" key="2">
    <source>
        <dbReference type="Proteomes" id="UP000219465"/>
    </source>
</evidence>
<proteinExistence type="predicted"/>
<accession>A0A286ID53</accession>
<evidence type="ECO:0000313" key="1">
    <source>
        <dbReference type="EMBL" id="SOE17224.1"/>
    </source>
</evidence>
<name>A0A286ID53_9HYPH</name>
<reference evidence="2" key="1">
    <citation type="submission" date="2017-08" db="EMBL/GenBank/DDBJ databases">
        <authorList>
            <person name="Varghese N."/>
            <person name="Submissions S."/>
        </authorList>
    </citation>
    <scope>NUCLEOTIDE SEQUENCE [LARGE SCALE GENOMIC DNA]</scope>
    <source>
        <strain evidence="2">KCTC 23107</strain>
    </source>
</reference>
<organism evidence="1 2">
    <name type="scientific">Hoeflea halophila</name>
    <dbReference type="NCBI Taxonomy" id="714899"/>
    <lineage>
        <taxon>Bacteria</taxon>
        <taxon>Pseudomonadati</taxon>
        <taxon>Pseudomonadota</taxon>
        <taxon>Alphaproteobacteria</taxon>
        <taxon>Hyphomicrobiales</taxon>
        <taxon>Rhizobiaceae</taxon>
        <taxon>Hoeflea</taxon>
    </lineage>
</organism>
<dbReference type="RefSeq" id="WP_143439000.1">
    <property type="nucleotide sequence ID" value="NZ_OCPC01000002.1"/>
</dbReference>
<gene>
    <name evidence="1" type="ORF">SAMN05877838_2119</name>
</gene>
<protein>
    <submittedName>
        <fullName evidence="1">Competence protein CoiA-like protein</fullName>
    </submittedName>
</protein>
<keyword evidence="2" id="KW-1185">Reference proteome</keyword>
<dbReference type="AlphaFoldDB" id="A0A286ID53"/>
<dbReference type="Proteomes" id="UP000219465">
    <property type="component" value="Unassembled WGS sequence"/>
</dbReference>
<dbReference type="EMBL" id="OCPC01000002">
    <property type="protein sequence ID" value="SOE17224.1"/>
    <property type="molecule type" value="Genomic_DNA"/>
</dbReference>
<sequence>MKYALVDGRRREAETGLQGVCQGCGLPMIAKCGRKRVHHWAHRTANCDKWGERETAWHRNWKNEFPEDYQEIRMEDLDGDVHIADVRLPNNTVIEFQHSYLPEAERRSREDFYNPMVWIVDGTRNARDVSTFADFLSVSSMYCDEICGLGLPLRPIKLVDNWIRCVHPVYLDFGDAEFPAIEPPPERVLWRVREARTYRFVATPFLKQSVIDHYTLGSPLEAYDFRRIPRSDPRFG</sequence>
<dbReference type="OrthoDB" id="4212451at2"/>